<feature type="transmembrane region" description="Helical" evidence="4">
    <location>
        <begin position="248"/>
        <end position="269"/>
    </location>
</feature>
<keyword evidence="4" id="KW-0812">Transmembrane</keyword>
<feature type="transmembrane region" description="Helical" evidence="4">
    <location>
        <begin position="333"/>
        <end position="354"/>
    </location>
</feature>
<evidence type="ECO:0000259" key="6">
    <source>
        <dbReference type="PROSITE" id="PS50887"/>
    </source>
</evidence>
<reference evidence="7 8" key="1">
    <citation type="submission" date="2020-04" db="EMBL/GenBank/DDBJ databases">
        <title>Marinomonas sp. M1K-6 isolated from the deep seawater of the Mariana Trench.</title>
        <authorList>
            <person name="Li Y."/>
        </authorList>
    </citation>
    <scope>NUCLEOTIDE SEQUENCE [LARGE SCALE GENOMIC DNA]</scope>
    <source>
        <strain evidence="7 8">M1K-6</strain>
    </source>
</reference>
<dbReference type="InterPro" id="IPR029787">
    <property type="entry name" value="Nucleotide_cyclase"/>
</dbReference>
<dbReference type="Pfam" id="PF00990">
    <property type="entry name" value="GGDEF"/>
    <property type="match status" value="1"/>
</dbReference>
<dbReference type="InterPro" id="IPR011622">
    <property type="entry name" value="7TMR_DISM_rcpt_extracell_dom2"/>
</dbReference>
<feature type="transmembrane region" description="Helical" evidence="4">
    <location>
        <begin position="366"/>
        <end position="384"/>
    </location>
</feature>
<dbReference type="InterPro" id="IPR043128">
    <property type="entry name" value="Rev_trsase/Diguanyl_cyclase"/>
</dbReference>
<evidence type="ECO:0000256" key="5">
    <source>
        <dbReference type="SAM" id="SignalP"/>
    </source>
</evidence>
<feature type="transmembrane region" description="Helical" evidence="4">
    <location>
        <begin position="189"/>
        <end position="209"/>
    </location>
</feature>
<protein>
    <recommendedName>
        <fullName evidence="2">diguanylate cyclase</fullName>
        <ecNumber evidence="2">2.7.7.65</ecNumber>
    </recommendedName>
</protein>
<evidence type="ECO:0000313" key="8">
    <source>
        <dbReference type="Proteomes" id="UP000586067"/>
    </source>
</evidence>
<dbReference type="NCBIfam" id="TIGR00254">
    <property type="entry name" value="GGDEF"/>
    <property type="match status" value="1"/>
</dbReference>
<evidence type="ECO:0000256" key="3">
    <source>
        <dbReference type="ARBA" id="ARBA00034247"/>
    </source>
</evidence>
<dbReference type="Gene3D" id="2.60.40.2380">
    <property type="match status" value="1"/>
</dbReference>
<dbReference type="SUPFAM" id="SSF55073">
    <property type="entry name" value="Nucleotide cyclase"/>
    <property type="match status" value="1"/>
</dbReference>
<comment type="caution">
    <text evidence="7">The sequence shown here is derived from an EMBL/GenBank/DDBJ whole genome shotgun (WGS) entry which is preliminary data.</text>
</comment>
<evidence type="ECO:0000256" key="1">
    <source>
        <dbReference type="ARBA" id="ARBA00001946"/>
    </source>
</evidence>
<feature type="transmembrane region" description="Helical" evidence="4">
    <location>
        <begin position="306"/>
        <end position="326"/>
    </location>
</feature>
<sequence length="573" mass="64699">MASYRLFLLSFFLCIFSLSALASPVININKDTVQLKNYAIEYFIDTSQIMKFEQLRNQTFHPTNNTTTLGNQAPVTWYRIKLDNQEKQQQKLYLHLPKAYHLRSVAIVEESSRANNLPLLVNQTSINLNTASSHPLMYQGTVVYPFTLPALTNTTLYIKSHAYSHQWFAAEIYDEEHSRKALVGGHLDIALLVGMMVALVFYNSLLYLATSKKENILYSLYLVSGQLWIALSYGLISKAFNTYGDWVFMLNLTVFTMPIFLVLFMMAIFETSQTYPKEHKGLQAILALLVVGFIYGLFDISSALKYASNLALIMMLVTFSVSISLFRKGNPLVKYFLIGHTFFVIFNAYAVLYYKGLVEPNYVNSHGVGIGIVLEALTLAFIISHRIKILEKIRSKQAELTQQAATDPLTQLYNRRYFLTESVILVEKAQVNGEPVSVMMLDIDHFKAVNDQYGHKAGDLVLIEVASAFQKLSREQDLIARFGGEEFVILLPSSNSQAAKECAERIRQGIAERSIKLDESTKIKITISLGVAEMSIASQESIESTLNRADKALYQAKTQGRNQVCIAEFKKDL</sequence>
<evidence type="ECO:0000256" key="2">
    <source>
        <dbReference type="ARBA" id="ARBA00012528"/>
    </source>
</evidence>
<dbReference type="SMART" id="SM00267">
    <property type="entry name" value="GGDEF"/>
    <property type="match status" value="1"/>
</dbReference>
<dbReference type="AlphaFoldDB" id="A0A847R581"/>
<keyword evidence="8" id="KW-1185">Reference proteome</keyword>
<evidence type="ECO:0000313" key="7">
    <source>
        <dbReference type="EMBL" id="NLQ19165.1"/>
    </source>
</evidence>
<dbReference type="Gene3D" id="3.30.70.270">
    <property type="match status" value="1"/>
</dbReference>
<dbReference type="PANTHER" id="PTHR45138:SF9">
    <property type="entry name" value="DIGUANYLATE CYCLASE DGCM-RELATED"/>
    <property type="match status" value="1"/>
</dbReference>
<keyword evidence="4" id="KW-0472">Membrane</keyword>
<feature type="chain" id="PRO_5032650901" description="diguanylate cyclase" evidence="5">
    <location>
        <begin position="23"/>
        <end position="573"/>
    </location>
</feature>
<proteinExistence type="predicted"/>
<dbReference type="EMBL" id="JABAEK010000032">
    <property type="protein sequence ID" value="NLQ19165.1"/>
    <property type="molecule type" value="Genomic_DNA"/>
</dbReference>
<dbReference type="Pfam" id="PF07696">
    <property type="entry name" value="7TMR-DISMED2"/>
    <property type="match status" value="1"/>
</dbReference>
<feature type="signal peptide" evidence="5">
    <location>
        <begin position="1"/>
        <end position="22"/>
    </location>
</feature>
<dbReference type="Proteomes" id="UP000586067">
    <property type="component" value="Unassembled WGS sequence"/>
</dbReference>
<dbReference type="FunFam" id="3.30.70.270:FF:000001">
    <property type="entry name" value="Diguanylate cyclase domain protein"/>
    <property type="match status" value="1"/>
</dbReference>
<dbReference type="CDD" id="cd01949">
    <property type="entry name" value="GGDEF"/>
    <property type="match status" value="1"/>
</dbReference>
<gene>
    <name evidence="7" type="ORF">HGG82_16315</name>
</gene>
<dbReference type="InterPro" id="IPR050469">
    <property type="entry name" value="Diguanylate_Cyclase"/>
</dbReference>
<comment type="catalytic activity">
    <reaction evidence="3">
        <text>2 GTP = 3',3'-c-di-GMP + 2 diphosphate</text>
        <dbReference type="Rhea" id="RHEA:24898"/>
        <dbReference type="ChEBI" id="CHEBI:33019"/>
        <dbReference type="ChEBI" id="CHEBI:37565"/>
        <dbReference type="ChEBI" id="CHEBI:58805"/>
        <dbReference type="EC" id="2.7.7.65"/>
    </reaction>
</comment>
<organism evidence="7 8">
    <name type="scientific">Marinomonas profundi</name>
    <dbReference type="NCBI Taxonomy" id="2726122"/>
    <lineage>
        <taxon>Bacteria</taxon>
        <taxon>Pseudomonadati</taxon>
        <taxon>Pseudomonadota</taxon>
        <taxon>Gammaproteobacteria</taxon>
        <taxon>Oceanospirillales</taxon>
        <taxon>Oceanospirillaceae</taxon>
        <taxon>Marinomonas</taxon>
    </lineage>
</organism>
<dbReference type="Pfam" id="PF07695">
    <property type="entry name" value="7TMR-DISM_7TM"/>
    <property type="match status" value="1"/>
</dbReference>
<dbReference type="GO" id="GO:0043709">
    <property type="term" value="P:cell adhesion involved in single-species biofilm formation"/>
    <property type="evidence" value="ECO:0007669"/>
    <property type="project" value="TreeGrafter"/>
</dbReference>
<keyword evidence="5" id="KW-0732">Signal</keyword>
<dbReference type="GO" id="GO:0052621">
    <property type="term" value="F:diguanylate cyclase activity"/>
    <property type="evidence" value="ECO:0007669"/>
    <property type="project" value="UniProtKB-EC"/>
</dbReference>
<evidence type="ECO:0000256" key="4">
    <source>
        <dbReference type="SAM" id="Phobius"/>
    </source>
</evidence>
<dbReference type="RefSeq" id="WP_168827605.1">
    <property type="nucleotide sequence ID" value="NZ_CP073013.1"/>
</dbReference>
<feature type="domain" description="GGDEF" evidence="6">
    <location>
        <begin position="434"/>
        <end position="569"/>
    </location>
</feature>
<feature type="transmembrane region" description="Helical" evidence="4">
    <location>
        <begin position="281"/>
        <end position="300"/>
    </location>
</feature>
<dbReference type="PROSITE" id="PS50887">
    <property type="entry name" value="GGDEF"/>
    <property type="match status" value="1"/>
</dbReference>
<dbReference type="GO" id="GO:0005886">
    <property type="term" value="C:plasma membrane"/>
    <property type="evidence" value="ECO:0007669"/>
    <property type="project" value="TreeGrafter"/>
</dbReference>
<feature type="transmembrane region" description="Helical" evidence="4">
    <location>
        <begin position="216"/>
        <end position="236"/>
    </location>
</feature>
<dbReference type="InterPro" id="IPR000160">
    <property type="entry name" value="GGDEF_dom"/>
</dbReference>
<dbReference type="PANTHER" id="PTHR45138">
    <property type="entry name" value="REGULATORY COMPONENTS OF SENSORY TRANSDUCTION SYSTEM"/>
    <property type="match status" value="1"/>
</dbReference>
<dbReference type="GO" id="GO:1902201">
    <property type="term" value="P:negative regulation of bacterial-type flagellum-dependent cell motility"/>
    <property type="evidence" value="ECO:0007669"/>
    <property type="project" value="TreeGrafter"/>
</dbReference>
<name>A0A847R581_9GAMM</name>
<dbReference type="InterPro" id="IPR011623">
    <property type="entry name" value="7TMR_DISM_rcpt_extracell_dom1"/>
</dbReference>
<comment type="cofactor">
    <cofactor evidence="1">
        <name>Mg(2+)</name>
        <dbReference type="ChEBI" id="CHEBI:18420"/>
    </cofactor>
</comment>
<accession>A0A847R581</accession>
<dbReference type="EC" id="2.7.7.65" evidence="2"/>
<keyword evidence="4" id="KW-1133">Transmembrane helix</keyword>